<gene>
    <name evidence="8" type="ORF">SAMN05661086_01809</name>
</gene>
<dbReference type="PANTHER" id="PTHR42925">
    <property type="entry name" value="MULTIDRUG AND TOXIN EFFLUX PROTEIN MATE FAMILY"/>
    <property type="match status" value="1"/>
</dbReference>
<comment type="subcellular location">
    <subcellularLocation>
        <location evidence="1">Cell membrane</location>
        <topology evidence="1">Multi-pass membrane protein</topology>
    </subcellularLocation>
</comment>
<feature type="transmembrane region" description="Helical" evidence="7">
    <location>
        <begin position="415"/>
        <end position="437"/>
    </location>
</feature>
<feature type="transmembrane region" description="Helical" evidence="7">
    <location>
        <begin position="318"/>
        <end position="340"/>
    </location>
</feature>
<dbReference type="GO" id="GO:0015297">
    <property type="term" value="F:antiporter activity"/>
    <property type="evidence" value="ECO:0007669"/>
    <property type="project" value="InterPro"/>
</dbReference>
<dbReference type="OrthoDB" id="62420at2"/>
<feature type="transmembrane region" description="Helical" evidence="7">
    <location>
        <begin position="134"/>
        <end position="153"/>
    </location>
</feature>
<dbReference type="InterPro" id="IPR002528">
    <property type="entry name" value="MATE_fam"/>
</dbReference>
<dbReference type="PIRSF" id="PIRSF006603">
    <property type="entry name" value="DinF"/>
    <property type="match status" value="1"/>
</dbReference>
<keyword evidence="4 7" id="KW-0812">Transmembrane</keyword>
<keyword evidence="2" id="KW-0813">Transport</keyword>
<evidence type="ECO:0000256" key="3">
    <source>
        <dbReference type="ARBA" id="ARBA00022475"/>
    </source>
</evidence>
<evidence type="ECO:0000256" key="4">
    <source>
        <dbReference type="ARBA" id="ARBA00022692"/>
    </source>
</evidence>
<dbReference type="Pfam" id="PF01554">
    <property type="entry name" value="MatE"/>
    <property type="match status" value="2"/>
</dbReference>
<keyword evidence="9" id="KW-1185">Reference proteome</keyword>
<dbReference type="AlphaFoldDB" id="A0A1I6JNL3"/>
<evidence type="ECO:0000313" key="8">
    <source>
        <dbReference type="EMBL" id="SFR80555.1"/>
    </source>
</evidence>
<sequence length="448" mass="50285">MEETNDLDKMKTNSYVFKMSLPIFVELLLQLLVGNIDQIMVGHYRKMSVAAIVNGNQIMSIVIIVLNMMSMATTVVLSQFIGARDQEKANQTCTLSVSIITFSSFLATLIIFVFRSKIFAAMNVDAEILGETTGYLLIVASFIIVQGLYLNIAAILRSHTFLKQVMYVSVIMNILNVFGNFVLINGWSFFPQLGVAGAAVSTGISKTIGLSLITILLFRKTKIKFRWMYLKKNPFPIFKKIIMIGLPSGLESLSYQVSQLFILGMINSFGKVMTITKGYCSILANFSYVYAIAIAQATQIIVGYLLGARRIDDLTKRVWDTLKIAFICCVGLSTLLYFNSNLIFRIFTDIPEVFEVGKKLLLIEIFLEFGRAVNIVMTRMLIGVGNVKVPITVGISGHWILACFLSYLFGVVLHWGIQGIWVAMAVDECTRGLIYVITFRRNRWRKNL</sequence>
<dbReference type="GO" id="GO:0005886">
    <property type="term" value="C:plasma membrane"/>
    <property type="evidence" value="ECO:0007669"/>
    <property type="project" value="UniProtKB-SubCell"/>
</dbReference>
<feature type="transmembrane region" description="Helical" evidence="7">
    <location>
        <begin position="165"/>
        <end position="187"/>
    </location>
</feature>
<dbReference type="STRING" id="37658.SAMN05661086_01809"/>
<keyword evidence="3" id="KW-1003">Cell membrane</keyword>
<evidence type="ECO:0000256" key="1">
    <source>
        <dbReference type="ARBA" id="ARBA00004651"/>
    </source>
</evidence>
<dbReference type="GO" id="GO:0042910">
    <property type="term" value="F:xenobiotic transmembrane transporter activity"/>
    <property type="evidence" value="ECO:0007669"/>
    <property type="project" value="InterPro"/>
</dbReference>
<dbReference type="PANTHER" id="PTHR42925:SF1">
    <property type="entry name" value="VIRULENCE FACTOR MVIN"/>
    <property type="match status" value="1"/>
</dbReference>
<feature type="transmembrane region" description="Helical" evidence="7">
    <location>
        <begin position="61"/>
        <end position="81"/>
    </location>
</feature>
<reference evidence="8 9" key="1">
    <citation type="submission" date="2016-10" db="EMBL/GenBank/DDBJ databases">
        <authorList>
            <person name="de Groot N.N."/>
        </authorList>
    </citation>
    <scope>NUCLEOTIDE SEQUENCE [LARGE SCALE GENOMIC DNA]</scope>
    <source>
        <strain evidence="8 9">743A</strain>
    </source>
</reference>
<protein>
    <submittedName>
        <fullName evidence="8">Putative efflux protein, MATE family</fullName>
    </submittedName>
</protein>
<evidence type="ECO:0000256" key="6">
    <source>
        <dbReference type="ARBA" id="ARBA00023136"/>
    </source>
</evidence>
<accession>A0A1I6JNL3</accession>
<feature type="transmembrane region" description="Helical" evidence="7">
    <location>
        <begin position="389"/>
        <end position="409"/>
    </location>
</feature>
<dbReference type="EMBL" id="FOYZ01000006">
    <property type="protein sequence ID" value="SFR80555.1"/>
    <property type="molecule type" value="Genomic_DNA"/>
</dbReference>
<feature type="transmembrane region" description="Helical" evidence="7">
    <location>
        <begin position="21"/>
        <end position="41"/>
    </location>
</feature>
<evidence type="ECO:0000313" key="9">
    <source>
        <dbReference type="Proteomes" id="UP000199659"/>
    </source>
</evidence>
<dbReference type="InterPro" id="IPR047135">
    <property type="entry name" value="YsiQ"/>
</dbReference>
<evidence type="ECO:0000256" key="2">
    <source>
        <dbReference type="ARBA" id="ARBA00022448"/>
    </source>
</evidence>
<dbReference type="RefSeq" id="WP_092560361.1">
    <property type="nucleotide sequence ID" value="NZ_FOYZ01000006.1"/>
</dbReference>
<feature type="transmembrane region" description="Helical" evidence="7">
    <location>
        <begin position="286"/>
        <end position="306"/>
    </location>
</feature>
<dbReference type="Proteomes" id="UP000199659">
    <property type="component" value="Unassembled WGS sequence"/>
</dbReference>
<dbReference type="InterPro" id="IPR048279">
    <property type="entry name" value="MdtK-like"/>
</dbReference>
<keyword evidence="6 7" id="KW-0472">Membrane</keyword>
<feature type="transmembrane region" description="Helical" evidence="7">
    <location>
        <begin position="193"/>
        <end position="218"/>
    </location>
</feature>
<dbReference type="CDD" id="cd13134">
    <property type="entry name" value="MATE_like_8"/>
    <property type="match status" value="1"/>
</dbReference>
<dbReference type="NCBIfam" id="TIGR00797">
    <property type="entry name" value="matE"/>
    <property type="match status" value="1"/>
</dbReference>
<proteinExistence type="predicted"/>
<organism evidence="8 9">
    <name type="scientific">Anaeromicropila populeti</name>
    <dbReference type="NCBI Taxonomy" id="37658"/>
    <lineage>
        <taxon>Bacteria</taxon>
        <taxon>Bacillati</taxon>
        <taxon>Bacillota</taxon>
        <taxon>Clostridia</taxon>
        <taxon>Lachnospirales</taxon>
        <taxon>Lachnospiraceae</taxon>
        <taxon>Anaeromicropila</taxon>
    </lineage>
</organism>
<evidence type="ECO:0000256" key="5">
    <source>
        <dbReference type="ARBA" id="ARBA00022989"/>
    </source>
</evidence>
<feature type="transmembrane region" description="Helical" evidence="7">
    <location>
        <begin position="93"/>
        <end position="114"/>
    </location>
</feature>
<name>A0A1I6JNL3_9FIRM</name>
<evidence type="ECO:0000256" key="7">
    <source>
        <dbReference type="SAM" id="Phobius"/>
    </source>
</evidence>
<keyword evidence="5 7" id="KW-1133">Transmembrane helix</keyword>